<dbReference type="Gene3D" id="1.25.40.10">
    <property type="entry name" value="Tetratricopeptide repeat domain"/>
    <property type="match status" value="2"/>
</dbReference>
<sequence length="798" mass="86019">MDAGRFRTALRLLATALERNTEPDLAVRIMLNLSHVESALGDQLAALRWCDEAARLADTPPTRALVHSQRATLHLNNGDAERAAALYDLAVPALTGSARANALMNRGVLHLQQWRNDLARRDFQEAARLYDAGADETGWAQAMHNDGYAALQAGELVVALEAMDTARGHLADLSPVAAAVCDQDIAEALLAAGQTREAVGLILGAARVFAQSRLRQHQGECEATAARVLLFSDPRRARRLARQAARRLRGTGSEWWALRADTVALAAEASLFPPDKAWLDRADETSRALRQLGLDHPAQLLDLLAARQAVTTGDLNRATALLRRGRTTERDSLTERLLESVALAARSLARGRRRQALADLRRGLDLLHHWQSTFGSLDLASGVAGSGRALALTGIRVALASQDPALVFEWSERTRELSSRVVPVRPPHDPELAADLSRIRRLTITEPEEGSPEADELSRLRGRVRHRVWLSRGSGQIGEVVEPSDLVSSLGAEDALVSYVWDRRRLHALVITDDTRVVIELGPQEPLVERLAGLQADLDMAASRWNPALANAVRASRDRRLTELARMLVDPVLSSVGDRRLVITPAGLLSGLPWSMLPGFIGRPVTVPVTATRWLATRGVPVPQEAAFVAGPDVARAIEEVKQSAARWPGAVTLTDDAATVAATLHAADGADLLHVSAHGRHAVENPLFSGVLLADGPLFGYDLDRLAQVPDVVILSACEVGRSTQRWAEESLGMVNAWLHAGARCVIASPAAVADDEACEVLQDVHRLMAGGTPPGVALAEATADRPTSFVCFGAGW</sequence>
<dbReference type="SUPFAM" id="SSF48452">
    <property type="entry name" value="TPR-like"/>
    <property type="match status" value="1"/>
</dbReference>
<name>A0ABY5KHS9_9ACTN</name>
<dbReference type="Proteomes" id="UP001315860">
    <property type="component" value="Chromosome"/>
</dbReference>
<dbReference type="RefSeq" id="WP_232416588.1">
    <property type="nucleotide sequence ID" value="NZ_CP101990.1"/>
</dbReference>
<dbReference type="InterPro" id="IPR024983">
    <property type="entry name" value="CHAT_dom"/>
</dbReference>
<gene>
    <name evidence="2" type="ORF">NP095_07295</name>
</gene>
<organism evidence="2 3">
    <name type="scientific">Aeromicrobium duanguangcaii</name>
    <dbReference type="NCBI Taxonomy" id="2968086"/>
    <lineage>
        <taxon>Bacteria</taxon>
        <taxon>Bacillati</taxon>
        <taxon>Actinomycetota</taxon>
        <taxon>Actinomycetes</taxon>
        <taxon>Propionibacteriales</taxon>
        <taxon>Nocardioidaceae</taxon>
        <taxon>Aeromicrobium</taxon>
    </lineage>
</organism>
<dbReference type="EMBL" id="CP101990">
    <property type="protein sequence ID" value="UUI69890.1"/>
    <property type="molecule type" value="Genomic_DNA"/>
</dbReference>
<evidence type="ECO:0000313" key="3">
    <source>
        <dbReference type="Proteomes" id="UP001315860"/>
    </source>
</evidence>
<reference evidence="2 3" key="1">
    <citation type="submission" date="2022-07" db="EMBL/GenBank/DDBJ databases">
        <title>Novel species in genus Aeromicrobium.</title>
        <authorList>
            <person name="Ye L."/>
        </authorList>
    </citation>
    <scope>NUCLEOTIDE SEQUENCE [LARGE SCALE GENOMIC DNA]</scope>
    <source>
        <strain evidence="3">zg-Y50</strain>
    </source>
</reference>
<dbReference type="InterPro" id="IPR011990">
    <property type="entry name" value="TPR-like_helical_dom_sf"/>
</dbReference>
<dbReference type="Pfam" id="PF12770">
    <property type="entry name" value="CHAT"/>
    <property type="match status" value="1"/>
</dbReference>
<accession>A0ABY5KHS9</accession>
<proteinExistence type="predicted"/>
<protein>
    <submittedName>
        <fullName evidence="2">CHAT domain-containing protein</fullName>
    </submittedName>
</protein>
<evidence type="ECO:0000313" key="2">
    <source>
        <dbReference type="EMBL" id="UUI69890.1"/>
    </source>
</evidence>
<keyword evidence="3" id="KW-1185">Reference proteome</keyword>
<evidence type="ECO:0000259" key="1">
    <source>
        <dbReference type="Pfam" id="PF12770"/>
    </source>
</evidence>
<feature type="domain" description="CHAT" evidence="1">
    <location>
        <begin position="559"/>
        <end position="784"/>
    </location>
</feature>